<dbReference type="Pfam" id="PF02646">
    <property type="entry name" value="RmuC"/>
    <property type="match status" value="1"/>
</dbReference>
<comment type="function">
    <text evidence="1">Involved in DNA recombination.</text>
</comment>
<evidence type="ECO:0000313" key="7">
    <source>
        <dbReference type="Proteomes" id="UP000318307"/>
    </source>
</evidence>
<proteinExistence type="inferred from homology"/>
<name>A0A562S245_9BACT</name>
<keyword evidence="7" id="KW-1185">Reference proteome</keyword>
<dbReference type="GO" id="GO:0006310">
    <property type="term" value="P:DNA recombination"/>
    <property type="evidence" value="ECO:0007669"/>
    <property type="project" value="UniProtKB-KW"/>
</dbReference>
<keyword evidence="3" id="KW-0175">Coiled coil</keyword>
<comment type="caution">
    <text evidence="6">The sequence shown here is derived from an EMBL/GenBank/DDBJ whole genome shotgun (WGS) entry which is preliminary data.</text>
</comment>
<feature type="transmembrane region" description="Helical" evidence="5">
    <location>
        <begin position="6"/>
        <end position="27"/>
    </location>
</feature>
<dbReference type="PANTHER" id="PTHR30563:SF0">
    <property type="entry name" value="DNA RECOMBINATION PROTEIN RMUC"/>
    <property type="match status" value="1"/>
</dbReference>
<evidence type="ECO:0000256" key="1">
    <source>
        <dbReference type="ARBA" id="ARBA00003416"/>
    </source>
</evidence>
<dbReference type="EMBL" id="VLLC01000004">
    <property type="protein sequence ID" value="TWI75421.1"/>
    <property type="molecule type" value="Genomic_DNA"/>
</dbReference>
<dbReference type="PANTHER" id="PTHR30563">
    <property type="entry name" value="DNA RECOMBINATION PROTEIN RMUC"/>
    <property type="match status" value="1"/>
</dbReference>
<comment type="similarity">
    <text evidence="2">Belongs to the RmuC family.</text>
</comment>
<evidence type="ECO:0000313" key="6">
    <source>
        <dbReference type="EMBL" id="TWI75421.1"/>
    </source>
</evidence>
<keyword evidence="5" id="KW-1133">Transmembrane helix</keyword>
<keyword evidence="5" id="KW-0812">Transmembrane</keyword>
<evidence type="ECO:0000256" key="4">
    <source>
        <dbReference type="ARBA" id="ARBA00023172"/>
    </source>
</evidence>
<protein>
    <submittedName>
        <fullName evidence="6">DNA recombination protein RmuC</fullName>
    </submittedName>
</protein>
<reference evidence="6 7" key="1">
    <citation type="submission" date="2019-07" db="EMBL/GenBank/DDBJ databases">
        <title>Genome sequencing of 100 strains of the haloalkaliphilic chemolithoautotrophic sulfur-oxidizing bacterium Thioalkalivibrio.</title>
        <authorList>
            <person name="Muyzer G."/>
        </authorList>
    </citation>
    <scope>NUCLEOTIDE SEQUENCE [LARGE SCALE GENOMIC DNA]</scope>
    <source>
        <strain evidence="6 7">ASO4-4</strain>
    </source>
</reference>
<evidence type="ECO:0000256" key="2">
    <source>
        <dbReference type="ARBA" id="ARBA00009840"/>
    </source>
</evidence>
<sequence length="410" mass="46693">MPFTFEVPHILGVLLFIAFLICLLLLYSGQILKQKLRNAEYALAISEEKRLFIEKGQEGLERSLENLCAKISEENQRHFLEMADRNFRHHLESAGHAMEKRELNFRNLLDPVREMLSAYEKEVHTFAKDRERTLGELNRQLSMLGSAQEDLKSETRRLVSALRQPQTRGRWGESTLRRVVEISGLSAHCDFAEQVHTENEGGIFRPDMLITLPGGRQVVIDAKVPLAAYLDAMEAENDAKRKEALTAHSRQVAGHVRLLSKKNYWQQFQPSPEFVILFIPGENFFSAALNEDPGLLEQAASKNVLLATPGTLIAMLKTIALVWREQESFENSRKIVSMGKELHQRLLRFTSHMNKMGQDLEKSLATYNGMTGSFDRRVMPCLRQFEELGIAGDARIPEPGHVENTLKLKT</sequence>
<keyword evidence="4" id="KW-0233">DNA recombination</keyword>
<dbReference type="AlphaFoldDB" id="A0A562S245"/>
<gene>
    <name evidence="6" type="ORF">LZ24_00873</name>
</gene>
<dbReference type="Proteomes" id="UP000318307">
    <property type="component" value="Unassembled WGS sequence"/>
</dbReference>
<evidence type="ECO:0000256" key="3">
    <source>
        <dbReference type="ARBA" id="ARBA00023054"/>
    </source>
</evidence>
<organism evidence="6 7">
    <name type="scientific">Desulfobotulus alkaliphilus</name>
    <dbReference type="NCBI Taxonomy" id="622671"/>
    <lineage>
        <taxon>Bacteria</taxon>
        <taxon>Pseudomonadati</taxon>
        <taxon>Thermodesulfobacteriota</taxon>
        <taxon>Desulfobacteria</taxon>
        <taxon>Desulfobacterales</taxon>
        <taxon>Desulfobacteraceae</taxon>
        <taxon>Desulfobotulus</taxon>
    </lineage>
</organism>
<evidence type="ECO:0000256" key="5">
    <source>
        <dbReference type="SAM" id="Phobius"/>
    </source>
</evidence>
<dbReference type="InterPro" id="IPR003798">
    <property type="entry name" value="DNA_recombination_RmuC"/>
</dbReference>
<accession>A0A562S245</accession>
<keyword evidence="5" id="KW-0472">Membrane</keyword>